<sequence>MNLYPTPYTAILVTSRD</sequence>
<reference evidence="1" key="1">
    <citation type="submission" date="2018-02" db="EMBL/GenBank/DDBJ databases">
        <title>Rhizophora mucronata_Transcriptome.</title>
        <authorList>
            <person name="Meera S.P."/>
            <person name="Sreeshan A."/>
            <person name="Augustine A."/>
        </authorList>
    </citation>
    <scope>NUCLEOTIDE SEQUENCE</scope>
    <source>
        <tissue evidence="1">Leaf</tissue>
    </source>
</reference>
<accession>A0A2P2MN40</accession>
<organism evidence="1">
    <name type="scientific">Rhizophora mucronata</name>
    <name type="common">Asiatic mangrove</name>
    <dbReference type="NCBI Taxonomy" id="61149"/>
    <lineage>
        <taxon>Eukaryota</taxon>
        <taxon>Viridiplantae</taxon>
        <taxon>Streptophyta</taxon>
        <taxon>Embryophyta</taxon>
        <taxon>Tracheophyta</taxon>
        <taxon>Spermatophyta</taxon>
        <taxon>Magnoliopsida</taxon>
        <taxon>eudicotyledons</taxon>
        <taxon>Gunneridae</taxon>
        <taxon>Pentapetalae</taxon>
        <taxon>rosids</taxon>
        <taxon>fabids</taxon>
        <taxon>Malpighiales</taxon>
        <taxon>Rhizophoraceae</taxon>
        <taxon>Rhizophora</taxon>
    </lineage>
</organism>
<proteinExistence type="predicted"/>
<protein>
    <submittedName>
        <fullName evidence="1">Uncharacterized protein</fullName>
    </submittedName>
</protein>
<name>A0A2P2MN40_RHIMU</name>
<evidence type="ECO:0000313" key="1">
    <source>
        <dbReference type="EMBL" id="MBX31620.1"/>
    </source>
</evidence>
<dbReference type="EMBL" id="GGEC01051136">
    <property type="protein sequence ID" value="MBX31620.1"/>
    <property type="molecule type" value="Transcribed_RNA"/>
</dbReference>
<dbReference type="AlphaFoldDB" id="A0A2P2MN40"/>